<name>A0A6J4N091_9ACTN</name>
<gene>
    <name evidence="2" type="ORF">AVDCRST_MAG21-1157</name>
</gene>
<evidence type="ECO:0000256" key="1">
    <source>
        <dbReference type="SAM" id="MobiDB-lite"/>
    </source>
</evidence>
<sequence>MTASSRPSTRRSGPRRFADRDRYLPFATNHNLQAAEKRPG</sequence>
<dbReference type="EMBL" id="CADCUL010000091">
    <property type="protein sequence ID" value="CAA9372537.1"/>
    <property type="molecule type" value="Genomic_DNA"/>
</dbReference>
<accession>A0A6J4N091</accession>
<reference evidence="2" key="1">
    <citation type="submission" date="2020-02" db="EMBL/GenBank/DDBJ databases">
        <authorList>
            <person name="Meier V. D."/>
        </authorList>
    </citation>
    <scope>NUCLEOTIDE SEQUENCE</scope>
    <source>
        <strain evidence="2">AVDCRST_MAG21</strain>
    </source>
</reference>
<feature type="region of interest" description="Disordered" evidence="1">
    <location>
        <begin position="1"/>
        <end position="40"/>
    </location>
</feature>
<organism evidence="2">
    <name type="scientific">uncultured Nocardioidaceae bacterium</name>
    <dbReference type="NCBI Taxonomy" id="253824"/>
    <lineage>
        <taxon>Bacteria</taxon>
        <taxon>Bacillati</taxon>
        <taxon>Actinomycetota</taxon>
        <taxon>Actinomycetes</taxon>
        <taxon>Propionibacteriales</taxon>
        <taxon>Nocardioidaceae</taxon>
        <taxon>environmental samples</taxon>
    </lineage>
</organism>
<proteinExistence type="predicted"/>
<protein>
    <submittedName>
        <fullName evidence="2">Uncharacterized protein</fullName>
    </submittedName>
</protein>
<dbReference type="AlphaFoldDB" id="A0A6J4N091"/>
<evidence type="ECO:0000313" key="2">
    <source>
        <dbReference type="EMBL" id="CAA9372537.1"/>
    </source>
</evidence>